<dbReference type="Proteomes" id="UP001172457">
    <property type="component" value="Chromosome 1"/>
</dbReference>
<accession>A0AA38UCV2</accession>
<evidence type="ECO:0000259" key="3">
    <source>
        <dbReference type="PROSITE" id="PS50927"/>
    </source>
</evidence>
<dbReference type="PANTHER" id="PTHR32444">
    <property type="entry name" value="BULB-TYPE LECTIN DOMAIN-CONTAINING PROTEIN"/>
    <property type="match status" value="1"/>
</dbReference>
<dbReference type="SUPFAM" id="SSF51110">
    <property type="entry name" value="alpha-D-mannose-specific plant lectins"/>
    <property type="match status" value="1"/>
</dbReference>
<evidence type="ECO:0000313" key="4">
    <source>
        <dbReference type="EMBL" id="KAJ9567972.1"/>
    </source>
</evidence>
<keyword evidence="1" id="KW-0732">Signal</keyword>
<dbReference type="PANTHER" id="PTHR32444:SF118">
    <property type="entry name" value="OS09G0551150 PROTEIN"/>
    <property type="match status" value="1"/>
</dbReference>
<organism evidence="4 5">
    <name type="scientific">Centaurea solstitialis</name>
    <name type="common">yellow star-thistle</name>
    <dbReference type="NCBI Taxonomy" id="347529"/>
    <lineage>
        <taxon>Eukaryota</taxon>
        <taxon>Viridiplantae</taxon>
        <taxon>Streptophyta</taxon>
        <taxon>Embryophyta</taxon>
        <taxon>Tracheophyta</taxon>
        <taxon>Spermatophyta</taxon>
        <taxon>Magnoliopsida</taxon>
        <taxon>eudicotyledons</taxon>
        <taxon>Gunneridae</taxon>
        <taxon>Pentapetalae</taxon>
        <taxon>asterids</taxon>
        <taxon>campanulids</taxon>
        <taxon>Asterales</taxon>
        <taxon>Asteraceae</taxon>
        <taxon>Carduoideae</taxon>
        <taxon>Cardueae</taxon>
        <taxon>Centaureinae</taxon>
        <taxon>Centaurea</taxon>
    </lineage>
</organism>
<dbReference type="AlphaFoldDB" id="A0AA38UCV2"/>
<sequence>MAESSSTSSSSLFSVSTDIITPTQPLAMNQTLISYGGVFELGFVDLGNNNLYLGIWYREIQPRTIVWVANRDVPLTHRFETNYLRRENDDNLENYVCQSFVYPTDTLLPGMKLGWSRKTGINWFLIPVES</sequence>
<dbReference type="Pfam" id="PF01453">
    <property type="entry name" value="B_lectin"/>
    <property type="match status" value="1"/>
</dbReference>
<reference evidence="4" key="1">
    <citation type="submission" date="2023-03" db="EMBL/GenBank/DDBJ databases">
        <title>Chromosome-scale reference genome and RAD-based genetic map of yellow starthistle (Centaurea solstitialis) reveal putative structural variation and QTLs associated with invader traits.</title>
        <authorList>
            <person name="Reatini B."/>
            <person name="Cang F.A."/>
            <person name="Jiang Q."/>
            <person name="Mckibben M.T.W."/>
            <person name="Barker M.S."/>
            <person name="Rieseberg L.H."/>
            <person name="Dlugosch K.M."/>
        </authorList>
    </citation>
    <scope>NUCLEOTIDE SEQUENCE</scope>
    <source>
        <strain evidence="4">CAN-66</strain>
        <tissue evidence="4">Leaf</tissue>
    </source>
</reference>
<proteinExistence type="predicted"/>
<dbReference type="InterPro" id="IPR036426">
    <property type="entry name" value="Bulb-type_lectin_dom_sf"/>
</dbReference>
<keyword evidence="2" id="KW-0325">Glycoprotein</keyword>
<evidence type="ECO:0000256" key="1">
    <source>
        <dbReference type="ARBA" id="ARBA00022729"/>
    </source>
</evidence>
<evidence type="ECO:0000256" key="2">
    <source>
        <dbReference type="ARBA" id="ARBA00023180"/>
    </source>
</evidence>
<dbReference type="Gene3D" id="2.90.10.10">
    <property type="entry name" value="Bulb-type lectin domain"/>
    <property type="match status" value="1"/>
</dbReference>
<feature type="domain" description="Bulb-type lectin" evidence="3">
    <location>
        <begin position="17"/>
        <end position="130"/>
    </location>
</feature>
<dbReference type="SMART" id="SM00108">
    <property type="entry name" value="B_lectin"/>
    <property type="match status" value="1"/>
</dbReference>
<dbReference type="InterPro" id="IPR001480">
    <property type="entry name" value="Bulb-type_lectin_dom"/>
</dbReference>
<keyword evidence="5" id="KW-1185">Reference proteome</keyword>
<dbReference type="EMBL" id="JARYMX010000001">
    <property type="protein sequence ID" value="KAJ9567972.1"/>
    <property type="molecule type" value="Genomic_DNA"/>
</dbReference>
<dbReference type="PROSITE" id="PS50927">
    <property type="entry name" value="BULB_LECTIN"/>
    <property type="match status" value="1"/>
</dbReference>
<evidence type="ECO:0000313" key="5">
    <source>
        <dbReference type="Proteomes" id="UP001172457"/>
    </source>
</evidence>
<comment type="caution">
    <text evidence="4">The sequence shown here is derived from an EMBL/GenBank/DDBJ whole genome shotgun (WGS) entry which is preliminary data.</text>
</comment>
<gene>
    <name evidence="4" type="ORF">OSB04_003938</name>
</gene>
<protein>
    <recommendedName>
        <fullName evidence="3">Bulb-type lectin domain-containing protein</fullName>
    </recommendedName>
</protein>
<name>A0AA38UCV2_9ASTR</name>